<evidence type="ECO:0000313" key="1">
    <source>
        <dbReference type="EMBL" id="GGX75466.1"/>
    </source>
</evidence>
<evidence type="ECO:0000313" key="2">
    <source>
        <dbReference type="Proteomes" id="UP000600865"/>
    </source>
</evidence>
<name>A0A918KTH3_9PROT</name>
<dbReference type="EMBL" id="BMYV01000003">
    <property type="protein sequence ID" value="GGX75466.1"/>
    <property type="molecule type" value="Genomic_DNA"/>
</dbReference>
<dbReference type="Proteomes" id="UP000600865">
    <property type="component" value="Unassembled WGS sequence"/>
</dbReference>
<reference evidence="1 2" key="1">
    <citation type="journal article" date="2014" name="Int. J. Syst. Evol. Microbiol.">
        <title>Complete genome sequence of Corynebacterium casei LMG S-19264T (=DSM 44701T), isolated from a smear-ripened cheese.</title>
        <authorList>
            <consortium name="US DOE Joint Genome Institute (JGI-PGF)"/>
            <person name="Walter F."/>
            <person name="Albersmeier A."/>
            <person name="Kalinowski J."/>
            <person name="Ruckert C."/>
        </authorList>
    </citation>
    <scope>NUCLEOTIDE SEQUENCE [LARGE SCALE GENOMIC DNA]</scope>
    <source>
        <strain evidence="1 2">KCTC 23968</strain>
    </source>
</reference>
<sequence length="139" mass="15878">MVQFPQVENDRLAKAYRQYRRAEFCHSHSAGKTLSRKINIPICRDLPDSIHAVLNLKEPVLIFAEGSNTSFLRSNTHVGKKYELRLITPTDDQLVDYYEDRTLERPAGITTPFSSGYARDPDASELHIIDFIKRNLDGA</sequence>
<proteinExistence type="predicted"/>
<accession>A0A918KTH3</accession>
<organism evidence="1 2">
    <name type="scientific">Litorimonas cladophorae</name>
    <dbReference type="NCBI Taxonomy" id="1220491"/>
    <lineage>
        <taxon>Bacteria</taxon>
        <taxon>Pseudomonadati</taxon>
        <taxon>Pseudomonadota</taxon>
        <taxon>Alphaproteobacteria</taxon>
        <taxon>Maricaulales</taxon>
        <taxon>Robiginitomaculaceae</taxon>
    </lineage>
</organism>
<protein>
    <submittedName>
        <fullName evidence="1">Uncharacterized protein</fullName>
    </submittedName>
</protein>
<comment type="caution">
    <text evidence="1">The sequence shown here is derived from an EMBL/GenBank/DDBJ whole genome shotgun (WGS) entry which is preliminary data.</text>
</comment>
<keyword evidence="2" id="KW-1185">Reference proteome</keyword>
<gene>
    <name evidence="1" type="ORF">GCM10011309_27120</name>
</gene>
<dbReference type="AlphaFoldDB" id="A0A918KTH3"/>